<name>A0AAD5NAN1_PARTN</name>
<keyword evidence="2" id="KW-0862">Zinc</keyword>
<protein>
    <submittedName>
        <fullName evidence="3">Uncharacterized protein</fullName>
    </submittedName>
</protein>
<dbReference type="AlphaFoldDB" id="A0AAD5NAN1"/>
<keyword evidence="4" id="KW-1185">Reference proteome</keyword>
<sequence length="81" mass="9792">MRAGFVYTETTRYPTAAKCVFWFKELIFEKEDNPWEEHRSYAKNCGFVEFNKPDDNEWTRDTILKLAEDFRKASKETEKRT</sequence>
<evidence type="ECO:0000313" key="4">
    <source>
        <dbReference type="Proteomes" id="UP001196413"/>
    </source>
</evidence>
<dbReference type="InterPro" id="IPR051190">
    <property type="entry name" value="Baculoviral_IAP"/>
</dbReference>
<reference evidence="3" key="1">
    <citation type="submission" date="2021-06" db="EMBL/GenBank/DDBJ databases">
        <title>Parelaphostrongylus tenuis whole genome reference sequence.</title>
        <authorList>
            <person name="Garwood T.J."/>
            <person name="Larsen P.A."/>
            <person name="Fountain-Jones N.M."/>
            <person name="Garbe J.R."/>
            <person name="Macchietto M.G."/>
            <person name="Kania S.A."/>
            <person name="Gerhold R.W."/>
            <person name="Richards J.E."/>
            <person name="Wolf T.M."/>
        </authorList>
    </citation>
    <scope>NUCLEOTIDE SEQUENCE</scope>
    <source>
        <strain evidence="3">MNPRO001-30</strain>
        <tissue evidence="3">Meninges</tissue>
    </source>
</reference>
<dbReference type="GO" id="GO:0046872">
    <property type="term" value="F:metal ion binding"/>
    <property type="evidence" value="ECO:0007669"/>
    <property type="project" value="UniProtKB-KW"/>
</dbReference>
<dbReference type="InterPro" id="IPR001370">
    <property type="entry name" value="BIR_rpt"/>
</dbReference>
<dbReference type="Pfam" id="PF00653">
    <property type="entry name" value="BIR"/>
    <property type="match status" value="1"/>
</dbReference>
<dbReference type="Gene3D" id="1.10.1170.10">
    <property type="entry name" value="Inhibitor Of Apoptosis Protein (2mihbC-IAP-1), Chain A"/>
    <property type="match status" value="1"/>
</dbReference>
<evidence type="ECO:0000313" key="3">
    <source>
        <dbReference type="EMBL" id="KAJ1365056.1"/>
    </source>
</evidence>
<dbReference type="PROSITE" id="PS50143">
    <property type="entry name" value="BIR_REPEAT_2"/>
    <property type="match status" value="1"/>
</dbReference>
<dbReference type="EMBL" id="JAHQIW010005159">
    <property type="protein sequence ID" value="KAJ1365056.1"/>
    <property type="molecule type" value="Genomic_DNA"/>
</dbReference>
<evidence type="ECO:0000256" key="1">
    <source>
        <dbReference type="ARBA" id="ARBA00022723"/>
    </source>
</evidence>
<dbReference type="PANTHER" id="PTHR46771:SF5">
    <property type="entry name" value="DETERIN"/>
    <property type="match status" value="1"/>
</dbReference>
<keyword evidence="1" id="KW-0479">Metal-binding</keyword>
<evidence type="ECO:0000256" key="2">
    <source>
        <dbReference type="ARBA" id="ARBA00022833"/>
    </source>
</evidence>
<dbReference type="SUPFAM" id="SSF57924">
    <property type="entry name" value="Inhibitor of apoptosis (IAP) repeat"/>
    <property type="match status" value="1"/>
</dbReference>
<dbReference type="Proteomes" id="UP001196413">
    <property type="component" value="Unassembled WGS sequence"/>
</dbReference>
<organism evidence="3 4">
    <name type="scientific">Parelaphostrongylus tenuis</name>
    <name type="common">Meningeal worm</name>
    <dbReference type="NCBI Taxonomy" id="148309"/>
    <lineage>
        <taxon>Eukaryota</taxon>
        <taxon>Metazoa</taxon>
        <taxon>Ecdysozoa</taxon>
        <taxon>Nematoda</taxon>
        <taxon>Chromadorea</taxon>
        <taxon>Rhabditida</taxon>
        <taxon>Rhabditina</taxon>
        <taxon>Rhabditomorpha</taxon>
        <taxon>Strongyloidea</taxon>
        <taxon>Metastrongylidae</taxon>
        <taxon>Parelaphostrongylus</taxon>
    </lineage>
</organism>
<gene>
    <name evidence="3" type="ORF">KIN20_025275</name>
</gene>
<comment type="caution">
    <text evidence="3">The sequence shown here is derived from an EMBL/GenBank/DDBJ whole genome shotgun (WGS) entry which is preliminary data.</text>
</comment>
<dbReference type="PANTHER" id="PTHR46771">
    <property type="entry name" value="DETERIN"/>
    <property type="match status" value="1"/>
</dbReference>
<proteinExistence type="predicted"/>
<accession>A0AAD5NAN1</accession>